<dbReference type="EMBL" id="JAWCUI010000041">
    <property type="protein sequence ID" value="KAL1892912.1"/>
    <property type="molecule type" value="Genomic_DNA"/>
</dbReference>
<reference evidence="2 3" key="1">
    <citation type="journal article" date="2024" name="IMA Fungus">
        <title>IMA Genome - F19 : A genome assembly and annotation guide to empower mycologists, including annotated draft genome sequences of Ceratocystis pirilliformis, Diaporthe australafricana, Fusarium ophioides, Paecilomyces lecythidis, and Sporothrix stenoceras.</title>
        <authorList>
            <person name="Aylward J."/>
            <person name="Wilson A.M."/>
            <person name="Visagie C.M."/>
            <person name="Spraker J."/>
            <person name="Barnes I."/>
            <person name="Buitendag C."/>
            <person name="Ceriani C."/>
            <person name="Del Mar Angel L."/>
            <person name="du Plessis D."/>
            <person name="Fuchs T."/>
            <person name="Gasser K."/>
            <person name="Kramer D."/>
            <person name="Li W."/>
            <person name="Munsamy K."/>
            <person name="Piso A."/>
            <person name="Price J.L."/>
            <person name="Sonnekus B."/>
            <person name="Thomas C."/>
            <person name="van der Nest A."/>
            <person name="van Dijk A."/>
            <person name="van Heerden A."/>
            <person name="van Vuuren N."/>
            <person name="Yilmaz N."/>
            <person name="Duong T.A."/>
            <person name="van der Merwe N.A."/>
            <person name="Wingfield M.J."/>
            <person name="Wingfield B.D."/>
        </authorList>
    </citation>
    <scope>NUCLEOTIDE SEQUENCE [LARGE SCALE GENOMIC DNA]</scope>
    <source>
        <strain evidence="2 3">CMW 5346</strain>
    </source>
</reference>
<comment type="similarity">
    <text evidence="1">Belongs to the MEMO1 family.</text>
</comment>
<dbReference type="CDD" id="cd07361">
    <property type="entry name" value="MEMO_like"/>
    <property type="match status" value="1"/>
</dbReference>
<name>A0ABR3YYB9_9PEZI</name>
<evidence type="ECO:0000313" key="2">
    <source>
        <dbReference type="EMBL" id="KAL1892912.1"/>
    </source>
</evidence>
<proteinExistence type="inferred from homology"/>
<gene>
    <name evidence="2" type="ORF">Sste5346_006805</name>
</gene>
<protein>
    <submittedName>
        <fullName evidence="2">Uncharacterized protein</fullName>
    </submittedName>
</protein>
<keyword evidence="3" id="KW-1185">Reference proteome</keyword>
<evidence type="ECO:0000256" key="1">
    <source>
        <dbReference type="ARBA" id="ARBA00006315"/>
    </source>
</evidence>
<organism evidence="2 3">
    <name type="scientific">Sporothrix stenoceras</name>
    <dbReference type="NCBI Taxonomy" id="5173"/>
    <lineage>
        <taxon>Eukaryota</taxon>
        <taxon>Fungi</taxon>
        <taxon>Dikarya</taxon>
        <taxon>Ascomycota</taxon>
        <taxon>Pezizomycotina</taxon>
        <taxon>Sordariomycetes</taxon>
        <taxon>Sordariomycetidae</taxon>
        <taxon>Ophiostomatales</taxon>
        <taxon>Ophiostomataceae</taxon>
        <taxon>Sporothrix</taxon>
    </lineage>
</organism>
<dbReference type="Gene3D" id="3.40.830.10">
    <property type="entry name" value="LigB-like"/>
    <property type="match status" value="1"/>
</dbReference>
<dbReference type="NCBIfam" id="TIGR04336">
    <property type="entry name" value="AmmeMemoSam_B"/>
    <property type="match status" value="1"/>
</dbReference>
<sequence>MALKGTRDADHAGSWYTADEAELSDELDGWLDGVPATVDGNSLPIPGARAVIAPSLDLRQAKRVFVLGPSHTYYLRGCALTTFDKFATPFGDFQVDAAVLAELRSTGKFNDIPRHNDVREHSLEMHLPYIWKVLERTVGNNRTWPTLVPIMVGDGDGVAEKAYGELLLPYLEDPDNAFVVSSDFCHWGRNFQFWQYSPDADFTKIRSLPSRAGSRPASSEPPIHEFIHTLDKAAFDVIETGVQADFVQYLHLTENTICGRHPISVVMAALELLAAKTPPTATAAGKGRQKFAFVKYDRSELARTTSDSSVSYASAYAIF</sequence>
<accession>A0ABR3YYB9</accession>
<evidence type="ECO:0000313" key="3">
    <source>
        <dbReference type="Proteomes" id="UP001583186"/>
    </source>
</evidence>
<dbReference type="PANTHER" id="PTHR11060">
    <property type="entry name" value="PROTEIN MEMO1"/>
    <property type="match status" value="1"/>
</dbReference>
<dbReference type="Pfam" id="PF01875">
    <property type="entry name" value="Memo"/>
    <property type="match status" value="1"/>
</dbReference>
<dbReference type="InterPro" id="IPR002737">
    <property type="entry name" value="MEMO1_fam"/>
</dbReference>
<comment type="caution">
    <text evidence="2">The sequence shown here is derived from an EMBL/GenBank/DDBJ whole genome shotgun (WGS) entry which is preliminary data.</text>
</comment>
<dbReference type="PANTHER" id="PTHR11060:SF0">
    <property type="entry name" value="PROTEIN MEMO1"/>
    <property type="match status" value="1"/>
</dbReference>
<dbReference type="Proteomes" id="UP001583186">
    <property type="component" value="Unassembled WGS sequence"/>
</dbReference>